<reference evidence="2 3" key="1">
    <citation type="submission" date="2023-03" db="EMBL/GenBank/DDBJ databases">
        <title>Novel Species.</title>
        <authorList>
            <person name="Ma S."/>
        </authorList>
    </citation>
    <scope>NUCLEOTIDE SEQUENCE [LARGE SCALE GENOMIC DNA]</scope>
    <source>
        <strain evidence="2 3">LIND6LT2</strain>
    </source>
</reference>
<keyword evidence="1" id="KW-0812">Transmembrane</keyword>
<dbReference type="Pfam" id="PF09682">
    <property type="entry name" value="Phage_holin_6_1"/>
    <property type="match status" value="1"/>
</dbReference>
<evidence type="ECO:0000313" key="2">
    <source>
        <dbReference type="EMBL" id="WZL70616.1"/>
    </source>
</evidence>
<protein>
    <submittedName>
        <fullName evidence="2">Phage holin, LLH family</fullName>
    </submittedName>
</protein>
<organism evidence="2 3">
    <name type="scientific">Defluviitalea saccharophila</name>
    <dbReference type="NCBI Taxonomy" id="879970"/>
    <lineage>
        <taxon>Bacteria</taxon>
        <taxon>Bacillati</taxon>
        <taxon>Bacillota</taxon>
        <taxon>Clostridia</taxon>
        <taxon>Lachnospirales</taxon>
        <taxon>Defluviitaleaceae</taxon>
        <taxon>Defluviitalea</taxon>
    </lineage>
</organism>
<sequence>MGNQAIVEIGTIFIALIGAIITYIVIPYIRSKTTVEQQKTVEFWVRVAVNAAEQIFSNPKMGTTKKEYVLKFLQEKGFNVSETDLDALIEAAVLELKKMR</sequence>
<proteinExistence type="predicted"/>
<feature type="transmembrane region" description="Helical" evidence="1">
    <location>
        <begin position="6"/>
        <end position="29"/>
    </location>
</feature>
<evidence type="ECO:0000256" key="1">
    <source>
        <dbReference type="SAM" id="Phobius"/>
    </source>
</evidence>
<evidence type="ECO:0000313" key="3">
    <source>
        <dbReference type="Proteomes" id="UP001486565"/>
    </source>
</evidence>
<gene>
    <name evidence="2" type="ORF">QBE51_03555</name>
</gene>
<dbReference type="RefSeq" id="WP_341877578.1">
    <property type="nucleotide sequence ID" value="NZ_CP121687.1"/>
</dbReference>
<dbReference type="InterPro" id="IPR010026">
    <property type="entry name" value="Phage_holin_LL-H"/>
</dbReference>
<keyword evidence="3" id="KW-1185">Reference proteome</keyword>
<dbReference type="EMBL" id="CP121687">
    <property type="protein sequence ID" value="WZL70616.1"/>
    <property type="molecule type" value="Genomic_DNA"/>
</dbReference>
<keyword evidence="1" id="KW-1133">Transmembrane helix</keyword>
<accession>A0ABZ2Y7N4</accession>
<dbReference type="Proteomes" id="UP001486565">
    <property type="component" value="Chromosome"/>
</dbReference>
<name>A0ABZ2Y7N4_9FIRM</name>
<keyword evidence="1" id="KW-0472">Membrane</keyword>